<evidence type="ECO:0000313" key="4">
    <source>
        <dbReference type="Proteomes" id="UP000708148"/>
    </source>
</evidence>
<dbReference type="OrthoDB" id="1335080at2759"/>
<protein>
    <recommendedName>
        <fullName evidence="2">Protein kinase domain-containing protein</fullName>
    </recommendedName>
</protein>
<dbReference type="Proteomes" id="UP000708148">
    <property type="component" value="Unassembled WGS sequence"/>
</dbReference>
<dbReference type="PANTHER" id="PTHR44329:SF260">
    <property type="entry name" value="PROTEIN KINASE DOMAIN-CONTAINING PROTEIN"/>
    <property type="match status" value="1"/>
</dbReference>
<keyword evidence="4" id="KW-1185">Reference proteome</keyword>
<keyword evidence="1" id="KW-1133">Transmembrane helix</keyword>
<dbReference type="SMART" id="SM00220">
    <property type="entry name" value="S_TKc"/>
    <property type="match status" value="1"/>
</dbReference>
<dbReference type="InterPro" id="IPR000719">
    <property type="entry name" value="Prot_kinase_dom"/>
</dbReference>
<dbReference type="PROSITE" id="PS50011">
    <property type="entry name" value="PROTEIN_KINASE_DOM"/>
    <property type="match status" value="2"/>
</dbReference>
<evidence type="ECO:0000259" key="2">
    <source>
        <dbReference type="PROSITE" id="PS50011"/>
    </source>
</evidence>
<sequence length="936" mass="104952">MAPLFNHFYPKGVTGLCHSQVGCWRYNLRSLAFLQEQMDKLNSFQGISEMLDSAKVAEEGSARRACYKRLSHAMSLWEMLICHHNKGLQPDNFYTAEEVQVVVQEICSSLLAFAEECGFDGVRIENCMPPKDVDDDRRALEERLGYILGLKKYSLDGFPEDIVEESKQAKAVHEKQLSRMFFADEEIVVGQWISGTVYSCKRRGREYVVKNVVRCDGNHQDLVGLARLYTATKASINSPAVVRLYGFTGSGKLVMEKGVADILTWFKHHRSGGMKLKLQLLQNAASALADVHHEGIVHRDVRLGKFIVFKGNPLEVKIRLLQFSTNSSADANNVVSEAGAVKCGAPEVLHGAPNSFLSDIYSFGIVANMLVAEMQLYRTGTPHSVLSQRKTVGQPPWELPSDCPTGLAEFIAECCSVVPAARPPSMEDVYERLTTLAQCYEASRDTAVQNPAILEEPLHELASAKYNKNMMGFLSRQLEKVHALKAPRGASKDYLKEFENAREKGHRLIRKHEERVDISTFYQSVEARDIVEHVCDSLYVVAREWGLKDTQNVKVKVPGKAFSEDRDTLAKLLNFVLRGVHEDFVSFAEIPQEWQDSRKEHVARMKGLPEVDDEEICQAAVVGEGGVSVVHSCTYRGNRVAMKEFVKKGGEVDIENMATFFKDVLVHMSLRDGHVAKLLAITKSGSVLMELADMDLKAFCRKFCPKWPWNVRILLQAAKCLRYMHGGDRPMAHCDVKSPNFLVFGSDVATCIVKITDFGLTCEVTEARWKTARRPRGTCLWVAPEVFEGELLSLPSDVYSFGLIMYEIVTGKELYGLQSVSQPDNDQHIMKKKLDGQEPCVVDPADCPEEMHSLMKECCHLDPEKRPTMAEVCSRLSVLQMLRTDKVHAQKSLHRTLWGSIIPMLFSFKSCIVWCLAAILFQTTRGACAGASARRC</sequence>
<organism evidence="3 4">
    <name type="scientific">Ostreobium quekettii</name>
    <dbReference type="NCBI Taxonomy" id="121088"/>
    <lineage>
        <taxon>Eukaryota</taxon>
        <taxon>Viridiplantae</taxon>
        <taxon>Chlorophyta</taxon>
        <taxon>core chlorophytes</taxon>
        <taxon>Ulvophyceae</taxon>
        <taxon>TCBD clade</taxon>
        <taxon>Bryopsidales</taxon>
        <taxon>Ostreobineae</taxon>
        <taxon>Ostreobiaceae</taxon>
        <taxon>Ostreobium</taxon>
    </lineage>
</organism>
<dbReference type="InterPro" id="IPR051681">
    <property type="entry name" value="Ser/Thr_Kinases-Pseudokinases"/>
</dbReference>
<evidence type="ECO:0000313" key="3">
    <source>
        <dbReference type="EMBL" id="CAD7697717.1"/>
    </source>
</evidence>
<dbReference type="PROSITE" id="PS00108">
    <property type="entry name" value="PROTEIN_KINASE_ST"/>
    <property type="match status" value="1"/>
</dbReference>
<name>A0A8S1IUI8_9CHLO</name>
<reference evidence="3" key="1">
    <citation type="submission" date="2020-12" db="EMBL/GenBank/DDBJ databases">
        <authorList>
            <person name="Iha C."/>
        </authorList>
    </citation>
    <scope>NUCLEOTIDE SEQUENCE</scope>
</reference>
<accession>A0A8S1IUI8</accession>
<dbReference type="InterPro" id="IPR008271">
    <property type="entry name" value="Ser/Thr_kinase_AS"/>
</dbReference>
<feature type="domain" description="Protein kinase" evidence="2">
    <location>
        <begin position="183"/>
        <end position="433"/>
    </location>
</feature>
<dbReference type="GO" id="GO:0004674">
    <property type="term" value="F:protein serine/threonine kinase activity"/>
    <property type="evidence" value="ECO:0007669"/>
    <property type="project" value="TreeGrafter"/>
</dbReference>
<dbReference type="GO" id="GO:0005524">
    <property type="term" value="F:ATP binding"/>
    <property type="evidence" value="ECO:0007669"/>
    <property type="project" value="UniProtKB-KW"/>
</dbReference>
<dbReference type="Pfam" id="PF00069">
    <property type="entry name" value="Pkinase"/>
    <property type="match status" value="2"/>
</dbReference>
<evidence type="ECO:0000256" key="1">
    <source>
        <dbReference type="SAM" id="Phobius"/>
    </source>
</evidence>
<keyword evidence="1" id="KW-0472">Membrane</keyword>
<dbReference type="PANTHER" id="PTHR44329">
    <property type="entry name" value="SERINE/THREONINE-PROTEIN KINASE TNNI3K-RELATED"/>
    <property type="match status" value="1"/>
</dbReference>
<keyword evidence="1" id="KW-0812">Transmembrane</keyword>
<dbReference type="EMBL" id="CAJHUC010000703">
    <property type="protein sequence ID" value="CAD7697717.1"/>
    <property type="molecule type" value="Genomic_DNA"/>
</dbReference>
<feature type="transmembrane region" description="Helical" evidence="1">
    <location>
        <begin position="897"/>
        <end position="921"/>
    </location>
</feature>
<dbReference type="InterPro" id="IPR011009">
    <property type="entry name" value="Kinase-like_dom_sf"/>
</dbReference>
<dbReference type="AlphaFoldDB" id="A0A8S1IUI8"/>
<gene>
    <name evidence="3" type="ORF">OSTQU699_LOCUS3078</name>
</gene>
<feature type="domain" description="Protein kinase" evidence="2">
    <location>
        <begin position="616"/>
        <end position="879"/>
    </location>
</feature>
<dbReference type="Gene3D" id="3.30.200.20">
    <property type="entry name" value="Phosphorylase Kinase, domain 1"/>
    <property type="match status" value="1"/>
</dbReference>
<comment type="caution">
    <text evidence="3">The sequence shown here is derived from an EMBL/GenBank/DDBJ whole genome shotgun (WGS) entry which is preliminary data.</text>
</comment>
<dbReference type="Gene3D" id="1.10.510.10">
    <property type="entry name" value="Transferase(Phosphotransferase) domain 1"/>
    <property type="match status" value="2"/>
</dbReference>
<dbReference type="SUPFAM" id="SSF56112">
    <property type="entry name" value="Protein kinase-like (PK-like)"/>
    <property type="match status" value="2"/>
</dbReference>
<proteinExistence type="predicted"/>